<evidence type="ECO:0000256" key="5">
    <source>
        <dbReference type="ARBA" id="ARBA00023134"/>
    </source>
</evidence>
<reference evidence="13" key="1">
    <citation type="submission" date="2016-09" db="EMBL/GenBank/DDBJ databases">
        <title>Draft genome sequence of a novel species of the family Streptococcaceae isolated from flowers.</title>
        <authorList>
            <person name="Chuah L.-O."/>
            <person name="Yap K.-P."/>
            <person name="Thong K.L."/>
            <person name="Liong M.T."/>
            <person name="Ahmad R."/>
            <person name="Rusul G."/>
        </authorList>
    </citation>
    <scope>NUCLEOTIDE SEQUENCE [LARGE SCALE GENOMIC DNA]</scope>
    <source>
        <strain evidence="13">HibF3</strain>
    </source>
</reference>
<comment type="catalytic activity">
    <reaction evidence="8 9">
        <text>GTP + H2O = GDP + phosphate + H(+)</text>
        <dbReference type="Rhea" id="RHEA:19669"/>
        <dbReference type="ChEBI" id="CHEBI:15377"/>
        <dbReference type="ChEBI" id="CHEBI:15378"/>
        <dbReference type="ChEBI" id="CHEBI:37565"/>
        <dbReference type="ChEBI" id="CHEBI:43474"/>
        <dbReference type="ChEBI" id="CHEBI:58189"/>
        <dbReference type="EC" id="3.6.5.4"/>
    </reaction>
</comment>
<dbReference type="InterPro" id="IPR013822">
    <property type="entry name" value="Signal_recog_particl_SRP54_hlx"/>
</dbReference>
<dbReference type="InterPro" id="IPR003593">
    <property type="entry name" value="AAA+_ATPase"/>
</dbReference>
<proteinExistence type="inferred from homology"/>
<evidence type="ECO:0000313" key="13">
    <source>
        <dbReference type="Proteomes" id="UP000177273"/>
    </source>
</evidence>
<protein>
    <recommendedName>
        <fullName evidence="9">Signal recognition particle receptor FtsY</fullName>
        <shortName evidence="9">SRP receptor</shortName>
        <ecNumber evidence="9">3.6.5.4</ecNumber>
    </recommendedName>
</protein>
<dbReference type="InterPro" id="IPR000897">
    <property type="entry name" value="SRP54_GTPase_dom"/>
</dbReference>
<feature type="domain" description="SRP54-type proteins GTP-binding" evidence="11">
    <location>
        <begin position="382"/>
        <end position="395"/>
    </location>
</feature>
<dbReference type="GO" id="GO:0005047">
    <property type="term" value="F:signal recognition particle binding"/>
    <property type="evidence" value="ECO:0007669"/>
    <property type="project" value="TreeGrafter"/>
</dbReference>
<name>A0A9Q5JGU6_9LACT</name>
<keyword evidence="13" id="KW-1185">Reference proteome</keyword>
<accession>A0A9Q5JGU6</accession>
<dbReference type="NCBIfam" id="TIGR00064">
    <property type="entry name" value="ftsY"/>
    <property type="match status" value="1"/>
</dbReference>
<evidence type="ECO:0000256" key="10">
    <source>
        <dbReference type="SAM" id="MobiDB-lite"/>
    </source>
</evidence>
<dbReference type="InterPro" id="IPR004390">
    <property type="entry name" value="SR_rcpt_FtsY"/>
</dbReference>
<dbReference type="GO" id="GO:0005525">
    <property type="term" value="F:GTP binding"/>
    <property type="evidence" value="ECO:0007669"/>
    <property type="project" value="UniProtKB-UniRule"/>
</dbReference>
<feature type="compositionally biased region" description="Basic and acidic residues" evidence="10">
    <location>
        <begin position="7"/>
        <end position="33"/>
    </location>
</feature>
<dbReference type="SMART" id="SM00962">
    <property type="entry name" value="SRP54"/>
    <property type="match status" value="1"/>
</dbReference>
<dbReference type="EC" id="3.6.5.4" evidence="9"/>
<dbReference type="GO" id="GO:0005886">
    <property type="term" value="C:plasma membrane"/>
    <property type="evidence" value="ECO:0007669"/>
    <property type="project" value="UniProtKB-SubCell"/>
</dbReference>
<feature type="region of interest" description="Disordered" evidence="10">
    <location>
        <begin position="1"/>
        <end position="82"/>
    </location>
</feature>
<feature type="binding site" evidence="9">
    <location>
        <begin position="215"/>
        <end position="222"/>
    </location>
    <ligand>
        <name>GTP</name>
        <dbReference type="ChEBI" id="CHEBI:37565"/>
    </ligand>
</feature>
<evidence type="ECO:0000256" key="4">
    <source>
        <dbReference type="ARBA" id="ARBA00022801"/>
    </source>
</evidence>
<keyword evidence="6 9" id="KW-0472">Membrane</keyword>
<evidence type="ECO:0000256" key="1">
    <source>
        <dbReference type="ARBA" id="ARBA00022475"/>
    </source>
</evidence>
<keyword evidence="4 9" id="KW-0378">Hydrolase</keyword>
<dbReference type="InterPro" id="IPR027417">
    <property type="entry name" value="P-loop_NTPase"/>
</dbReference>
<evidence type="ECO:0000256" key="8">
    <source>
        <dbReference type="ARBA" id="ARBA00048027"/>
    </source>
</evidence>
<dbReference type="SMART" id="SM00382">
    <property type="entry name" value="AAA"/>
    <property type="match status" value="1"/>
</dbReference>
<evidence type="ECO:0000256" key="7">
    <source>
        <dbReference type="ARBA" id="ARBA00023170"/>
    </source>
</evidence>
<keyword evidence="3 9" id="KW-0547">Nucleotide-binding</keyword>
<dbReference type="PANTHER" id="PTHR43134">
    <property type="entry name" value="SIGNAL RECOGNITION PARTICLE RECEPTOR SUBUNIT ALPHA"/>
    <property type="match status" value="1"/>
</dbReference>
<organism evidence="12 13">
    <name type="scientific">Floricoccus penangensis</name>
    <dbReference type="NCBI Taxonomy" id="1859475"/>
    <lineage>
        <taxon>Bacteria</taxon>
        <taxon>Bacillati</taxon>
        <taxon>Bacillota</taxon>
        <taxon>Bacilli</taxon>
        <taxon>Lactobacillales</taxon>
        <taxon>Streptococcaceae</taxon>
        <taxon>Floricoccus</taxon>
    </lineage>
</organism>
<evidence type="ECO:0000256" key="2">
    <source>
        <dbReference type="ARBA" id="ARBA00022490"/>
    </source>
</evidence>
<dbReference type="Gene3D" id="1.20.120.140">
    <property type="entry name" value="Signal recognition particle SRP54, nucleotide-binding domain"/>
    <property type="match status" value="1"/>
</dbReference>
<keyword evidence="2 9" id="KW-0963">Cytoplasm</keyword>
<dbReference type="GO" id="GO:0006614">
    <property type="term" value="P:SRP-dependent cotranslational protein targeting to membrane"/>
    <property type="evidence" value="ECO:0007669"/>
    <property type="project" value="InterPro"/>
</dbReference>
<sequence>MEEEPKDGEPEIKVEKSEGDIPTVRVEDIIEKSDIEEETAPQVTEKVDVSQPVEDDTAVEEEPTVEESVVEEENIEEPVAEEPKLEVENIEELAIEEVVPVKTEKEVEEKYEKSLKKTSRSFGDRLNALMANFRGVDEEFFEDVEEALILSDVGYELSLEIAEELREEVRLKNPRKRQDVKNVIIEKLADTLDDNGLNHSLNLQDDGLSVFIFVGVNGVGKTTTIGKLANRYRLEGKKVLLAAADTFRAGATDQLVEWGRRSQVPVVVGREGGDPASVVFDAVKKAKDEDYDVLLIDTAGRLQNKDHLMKELEKIIRIIKRELPDAPHETLLAVDATTGQNATQQAKQFSEVAPLTGIILTKLDGSAKGGIVFAIENTLKIPVKLVGLGEGLDDLEDFSPENFVVGVFSSLI</sequence>
<dbReference type="PROSITE" id="PS00300">
    <property type="entry name" value="SRP54"/>
    <property type="match status" value="1"/>
</dbReference>
<dbReference type="Gene3D" id="3.40.50.300">
    <property type="entry name" value="P-loop containing nucleotide triphosphate hydrolases"/>
    <property type="match status" value="1"/>
</dbReference>
<dbReference type="InterPro" id="IPR042101">
    <property type="entry name" value="SRP54_N_sf"/>
</dbReference>
<comment type="subcellular location">
    <subcellularLocation>
        <location evidence="9">Cell membrane</location>
        <topology evidence="9">Peripheral membrane protein</topology>
        <orientation evidence="9">Cytoplasmic side</orientation>
    </subcellularLocation>
    <subcellularLocation>
        <location evidence="9">Cytoplasm</location>
    </subcellularLocation>
</comment>
<feature type="binding site" evidence="9">
    <location>
        <begin position="297"/>
        <end position="301"/>
    </location>
    <ligand>
        <name>GTP</name>
        <dbReference type="ChEBI" id="CHEBI:37565"/>
    </ligand>
</feature>
<dbReference type="SMART" id="SM00963">
    <property type="entry name" value="SRP54_N"/>
    <property type="match status" value="1"/>
</dbReference>
<keyword evidence="7 9" id="KW-0675">Receptor</keyword>
<feature type="compositionally biased region" description="Acidic residues" evidence="10">
    <location>
        <begin position="53"/>
        <end position="80"/>
    </location>
</feature>
<dbReference type="SUPFAM" id="SSF47364">
    <property type="entry name" value="Domain of the SRP/SRP receptor G-proteins"/>
    <property type="match status" value="1"/>
</dbReference>
<evidence type="ECO:0000256" key="6">
    <source>
        <dbReference type="ARBA" id="ARBA00023136"/>
    </source>
</evidence>
<dbReference type="Pfam" id="PF02881">
    <property type="entry name" value="SRP54_N"/>
    <property type="match status" value="1"/>
</dbReference>
<comment type="caution">
    <text evidence="12">The sequence shown here is derived from an EMBL/GenBank/DDBJ whole genome shotgun (WGS) entry which is preliminary data.</text>
</comment>
<dbReference type="GO" id="GO:0005737">
    <property type="term" value="C:cytoplasm"/>
    <property type="evidence" value="ECO:0007669"/>
    <property type="project" value="UniProtKB-SubCell"/>
</dbReference>
<dbReference type="AlphaFoldDB" id="A0A9Q5JGU6"/>
<dbReference type="GO" id="GO:0003924">
    <property type="term" value="F:GTPase activity"/>
    <property type="evidence" value="ECO:0007669"/>
    <property type="project" value="UniProtKB-UniRule"/>
</dbReference>
<keyword evidence="1 9" id="KW-1003">Cell membrane</keyword>
<gene>
    <name evidence="9" type="primary">ftsY</name>
    <name evidence="12" type="ORF">BG262_01615</name>
</gene>
<dbReference type="SUPFAM" id="SSF52540">
    <property type="entry name" value="P-loop containing nucleoside triphosphate hydrolases"/>
    <property type="match status" value="1"/>
</dbReference>
<dbReference type="FunFam" id="3.40.50.300:FF:000053">
    <property type="entry name" value="Signal recognition particle receptor FtsY"/>
    <property type="match status" value="1"/>
</dbReference>
<dbReference type="PANTHER" id="PTHR43134:SF1">
    <property type="entry name" value="SIGNAL RECOGNITION PARTICLE RECEPTOR SUBUNIT ALPHA"/>
    <property type="match status" value="1"/>
</dbReference>
<comment type="function">
    <text evidence="9">Involved in targeting and insertion of nascent membrane proteins into the cytoplasmic membrane. Acts as a receptor for the complex formed by the signal recognition particle (SRP) and the ribosome-nascent chain (RNC).</text>
</comment>
<dbReference type="HAMAP" id="MF_00920">
    <property type="entry name" value="FtsY"/>
    <property type="match status" value="1"/>
</dbReference>
<evidence type="ECO:0000256" key="3">
    <source>
        <dbReference type="ARBA" id="ARBA00022741"/>
    </source>
</evidence>
<dbReference type="FunFam" id="1.20.120.140:FF:000002">
    <property type="entry name" value="Signal recognition particle receptor FtsY"/>
    <property type="match status" value="1"/>
</dbReference>
<dbReference type="InterPro" id="IPR036225">
    <property type="entry name" value="SRP/SRP_N"/>
</dbReference>
<dbReference type="Proteomes" id="UP000177273">
    <property type="component" value="Unassembled WGS sequence"/>
</dbReference>
<comment type="similarity">
    <text evidence="9">Belongs to the GTP-binding SRP family. FtsY subfamily.</text>
</comment>
<feature type="binding site" evidence="9">
    <location>
        <begin position="361"/>
        <end position="364"/>
    </location>
    <ligand>
        <name>GTP</name>
        <dbReference type="ChEBI" id="CHEBI:37565"/>
    </ligand>
</feature>
<dbReference type="Pfam" id="PF00448">
    <property type="entry name" value="SRP54"/>
    <property type="match status" value="1"/>
</dbReference>
<keyword evidence="5 9" id="KW-0342">GTP-binding</keyword>
<dbReference type="EMBL" id="MKIQ01000026">
    <property type="protein sequence ID" value="OFI47106.1"/>
    <property type="molecule type" value="Genomic_DNA"/>
</dbReference>
<evidence type="ECO:0000259" key="11">
    <source>
        <dbReference type="PROSITE" id="PS00300"/>
    </source>
</evidence>
<comment type="subunit">
    <text evidence="9">Part of the signal recognition particle protein translocation system, which is composed of SRP and FtsY.</text>
</comment>
<evidence type="ECO:0000256" key="9">
    <source>
        <dbReference type="HAMAP-Rule" id="MF_00920"/>
    </source>
</evidence>
<evidence type="ECO:0000313" key="12">
    <source>
        <dbReference type="EMBL" id="OFI47106.1"/>
    </source>
</evidence>
<dbReference type="CDD" id="cd17874">
    <property type="entry name" value="FtsY"/>
    <property type="match status" value="1"/>
</dbReference>